<evidence type="ECO:0000313" key="1">
    <source>
        <dbReference type="EMBL" id="KAF1041989.1"/>
    </source>
</evidence>
<reference evidence="2" key="1">
    <citation type="journal article" date="2020" name="MBio">
        <title>Horizontal gene transfer to a defensive symbiont with a reduced genome amongst a multipartite beetle microbiome.</title>
        <authorList>
            <person name="Waterworth S.C."/>
            <person name="Florez L.V."/>
            <person name="Rees E.R."/>
            <person name="Hertweck C."/>
            <person name="Kaltenpoth M."/>
            <person name="Kwan J.C."/>
        </authorList>
    </citation>
    <scope>NUCLEOTIDE SEQUENCE [LARGE SCALE GENOMIC DNA]</scope>
</reference>
<proteinExistence type="predicted"/>
<dbReference type="EMBL" id="WNDX01000098">
    <property type="protein sequence ID" value="KAF1041989.1"/>
    <property type="molecule type" value="Genomic_DNA"/>
</dbReference>
<comment type="caution">
    <text evidence="1">The sequence shown here is derived from an EMBL/GenBank/DDBJ whole genome shotgun (WGS) entry which is preliminary data.</text>
</comment>
<dbReference type="Proteomes" id="UP000462435">
    <property type="component" value="Unassembled WGS sequence"/>
</dbReference>
<dbReference type="AlphaFoldDB" id="A0A7V8FV32"/>
<evidence type="ECO:0000313" key="2">
    <source>
        <dbReference type="Proteomes" id="UP000462435"/>
    </source>
</evidence>
<sequence length="147" mass="15906">MSNVLTVSLYADRAHVEVHVEALKGGNFTLTLSVNGESKIGPTDGFATPHEVLDYALTQYTGYPLTGAYVEGGKGELEASAANDFVQSLENKGLRAFHKFLRDLGAQYGIAPANEGEYRTAHTTWVNKGTLFDSAVAINKLRNRTQA</sequence>
<organism evidence="1 2">
    <name type="scientific">Herbaspirillum frisingense</name>
    <dbReference type="NCBI Taxonomy" id="92645"/>
    <lineage>
        <taxon>Bacteria</taxon>
        <taxon>Pseudomonadati</taxon>
        <taxon>Pseudomonadota</taxon>
        <taxon>Betaproteobacteria</taxon>
        <taxon>Burkholderiales</taxon>
        <taxon>Oxalobacteraceae</taxon>
        <taxon>Herbaspirillum</taxon>
    </lineage>
</organism>
<name>A0A7V8FV32_9BURK</name>
<accession>A0A7V8FV32</accession>
<protein>
    <submittedName>
        <fullName evidence="1">Uncharacterized protein</fullName>
    </submittedName>
</protein>
<gene>
    <name evidence="1" type="ORF">GAK35_02968</name>
</gene>